<feature type="region of interest" description="Disordered" evidence="1">
    <location>
        <begin position="1341"/>
        <end position="1379"/>
    </location>
</feature>
<feature type="compositionally biased region" description="Low complexity" evidence="1">
    <location>
        <begin position="1480"/>
        <end position="1493"/>
    </location>
</feature>
<sequence>MDMFLCTPVLGKRRRDHSLDIESRVKLKLAQWPDRFHVLVVNNGSVPYSVRETRPVGERETPFPQVIAVFSCLYLSSSLFPAEIVAVDVSGRGFERMSMRRRSLLSGPETQEMAVKRRSRPRRPRGKRRNTIAGTDQKEIRQAIGGETTGDEPEETMPSTTPRAHRSASTDVLGFVKKDSPTEKKSHFNTLKAWGMSRLKLISPKSNQQQQQESTTTASIGTSSTSLSHMRRLKGRDTSASSSVTSEGTLTPDIIQDITVVPFSDDGETSSVYSCDTEGYYTSFHMDSGLKTLREEEPMPQSPLTKTNDIGSDPTSPIVENEYELFGRGSTSTTTSSAGTVCTALMAPPPPERKSSLTVVAMVHGQNGGESPDSGHNTSSSPVESASSPACTGRSCSEFEYSESSDLEGCERIERIRSKTAITTSRIPSMCVITPPVSDDEHARETDQSEKKNESRRTELQGGGSVLMSATVGTSKMEVINGQDKNLYATVQVLPAAVSNDRPQTTATTGQTSSSIKISPLSGVLGKLRGVLPGKKHVTKNSAMQELSNADSGDYVTIADVRNNNDKHPAGPISSSPSSSLSLGTSTVRPTTTYANSDIFKKDAEYVSLSELPKKPDSSLERKRQGARVTLDSEGKVVYSSDSLKRRKGAHTTFNPGPFVREGVSPSPSPLLHRAIPNIRTVTKNIDVVDAPSIKITPPTSPQLGKLIIRAARSSDRAISPDYVRTPTTVVGPTSPNSPHRQVRGAYVNVQGDEGKTSSTDEHRDCRTGRLEALRTATAPSRSKDESRQIPGNLTPALAPSNKLPEPDRSRICHGNSQIDKQTKCKFDRDENHPPMLNDDTVETSVRVIAPSKVNHSVDLNSANSRLDFEKSALYPKILRVTGNTPKLGRKLLVSDLDTPNFCRKKLNSDSQNENTILSDCDIVDKNAAVDCTDLNNQTAKNSDSTRGDKTDRKVKRSESYRMANSPIMFIKKLSTSNQTEKSFKICRTPSEELQEELLKERINYPETISSPEPRVNNNVIFDNTSLVTVPLQSVPTSPRPRALDLEPARVLKYSNNTLLTISPESIPPQAIVQPPPYIAPPKPEDRQKSYKNQEILKDTQPPNLRAYPKNEKQSIAQDRKQAIYDPRNIQYYDNGKHLFDQRMSNYEYQQRVCNYETVHMHNARNQQLSSPARDINQQQFHTLPTRRPQPEIEPPRSITPDITRGLGHSSLSSMHMLAKQSQQRVTVVEKARHVLHIDAGRRNLEQGDMRGKFVQSQSQSIVDIKNRFATPLNQALGYRFFASSPANDPLTKSPNADILRNNPISPIGHGGYNNGFKSSTPTSYYGRSVPSVAERLALTTTAGNNCPSPVSTRSSSGRSTPTQTSSGRTTPTNLVLSPTKSTMSNEELFAAIHKSKKKLNIKLNENDNENLSPCGSMNSLAKTPAGTRHSWSPESPEKASSEISTTIKSPTSRMDFKRLLLQQSVKANPMRLSAAEQLKLSHQQCQQQPQQLSPNTHQSPLAKVLSPRSVWRFQTPRTDVLSSTIIEDTAAEEKAMKPSPENTSPISRLNSRRQLDLCIDLPNHLRITDYKTANNDRLTANKAPINELNFDPAIKSLNQNNHIQELIISTSDNPTRTTSPAETSQDTSFVLSQNDIISTTIQSKDIFEFKNQDPVSALESRRISNQLARAQFLASTPTSTNSSHNLYFSKRFRARSESPRHAVTQNVAPRSPSAPTLETAL</sequence>
<feature type="region of interest" description="Disordered" evidence="1">
    <location>
        <begin position="936"/>
        <end position="958"/>
    </location>
</feature>
<feature type="compositionally biased region" description="Basic and acidic residues" evidence="1">
    <location>
        <begin position="944"/>
        <end position="958"/>
    </location>
</feature>
<evidence type="ECO:0000313" key="2">
    <source>
        <dbReference type="EMBL" id="KYN39190.1"/>
    </source>
</evidence>
<feature type="compositionally biased region" description="Low complexity" evidence="1">
    <location>
        <begin position="571"/>
        <end position="587"/>
    </location>
</feature>
<organism evidence="2 3">
    <name type="scientific">Trachymyrmex septentrionalis</name>
    <dbReference type="NCBI Taxonomy" id="34720"/>
    <lineage>
        <taxon>Eukaryota</taxon>
        <taxon>Metazoa</taxon>
        <taxon>Ecdysozoa</taxon>
        <taxon>Arthropoda</taxon>
        <taxon>Hexapoda</taxon>
        <taxon>Insecta</taxon>
        <taxon>Pterygota</taxon>
        <taxon>Neoptera</taxon>
        <taxon>Endopterygota</taxon>
        <taxon>Hymenoptera</taxon>
        <taxon>Apocrita</taxon>
        <taxon>Aculeata</taxon>
        <taxon>Formicoidea</taxon>
        <taxon>Formicidae</taxon>
        <taxon>Myrmicinae</taxon>
        <taxon>Trachymyrmex</taxon>
    </lineage>
</organism>
<proteinExistence type="predicted"/>
<feature type="region of interest" description="Disordered" evidence="1">
    <location>
        <begin position="203"/>
        <end position="247"/>
    </location>
</feature>
<feature type="compositionally biased region" description="Low complexity" evidence="1">
    <location>
        <begin position="208"/>
        <end position="228"/>
    </location>
</feature>
<feature type="region of interest" description="Disordered" evidence="1">
    <location>
        <begin position="1694"/>
        <end position="1722"/>
    </location>
</feature>
<feature type="compositionally biased region" description="Low complexity" evidence="1">
    <location>
        <begin position="1348"/>
        <end position="1373"/>
    </location>
</feature>
<gene>
    <name evidence="2" type="ORF">ALC56_06616</name>
</gene>
<feature type="compositionally biased region" description="Polar residues" evidence="1">
    <location>
        <begin position="157"/>
        <end position="170"/>
    </location>
</feature>
<evidence type="ECO:0000256" key="1">
    <source>
        <dbReference type="SAM" id="MobiDB-lite"/>
    </source>
</evidence>
<feature type="region of interest" description="Disordered" evidence="1">
    <location>
        <begin position="562"/>
        <end position="588"/>
    </location>
</feature>
<dbReference type="EMBL" id="KQ981625">
    <property type="protein sequence ID" value="KYN39190.1"/>
    <property type="molecule type" value="Genomic_DNA"/>
</dbReference>
<feature type="region of interest" description="Disordered" evidence="1">
    <location>
        <begin position="431"/>
        <end position="463"/>
    </location>
</feature>
<feature type="compositionally biased region" description="Low complexity" evidence="1">
    <location>
        <begin position="379"/>
        <end position="390"/>
    </location>
</feature>
<feature type="compositionally biased region" description="Polar residues" evidence="1">
    <location>
        <begin position="238"/>
        <end position="247"/>
    </location>
</feature>
<feature type="compositionally biased region" description="Basic residues" evidence="1">
    <location>
        <begin position="116"/>
        <end position="130"/>
    </location>
</feature>
<feature type="region of interest" description="Disordered" evidence="1">
    <location>
        <begin position="1480"/>
        <end position="1500"/>
    </location>
</feature>
<feature type="compositionally biased region" description="Polar residues" evidence="1">
    <location>
        <begin position="1704"/>
        <end position="1722"/>
    </location>
</feature>
<feature type="region of interest" description="Disordered" evidence="1">
    <location>
        <begin position="364"/>
        <end position="396"/>
    </location>
</feature>
<feature type="region of interest" description="Disordered" evidence="1">
    <location>
        <begin position="103"/>
        <end position="170"/>
    </location>
</feature>
<feature type="region of interest" description="Disordered" evidence="1">
    <location>
        <begin position="642"/>
        <end position="667"/>
    </location>
</feature>
<protein>
    <submittedName>
        <fullName evidence="2">Uncharacterized protein</fullName>
    </submittedName>
</protein>
<reference evidence="2 3" key="1">
    <citation type="submission" date="2016-03" db="EMBL/GenBank/DDBJ databases">
        <title>Trachymyrmex septentrionalis WGS genome.</title>
        <authorList>
            <person name="Nygaard S."/>
            <person name="Hu H."/>
            <person name="Boomsma J."/>
            <person name="Zhang G."/>
        </authorList>
    </citation>
    <scope>NUCLEOTIDE SEQUENCE [LARGE SCALE GENOMIC DNA]</scope>
    <source>
        <strain evidence="2">Tsep2-gDNA-1</strain>
        <tissue evidence="2">Whole body</tissue>
    </source>
</reference>
<accession>A0A195FET7</accession>
<feature type="compositionally biased region" description="Basic and acidic residues" evidence="1">
    <location>
        <begin position="439"/>
        <end position="459"/>
    </location>
</feature>
<dbReference type="Proteomes" id="UP000078541">
    <property type="component" value="Unassembled WGS sequence"/>
</dbReference>
<evidence type="ECO:0000313" key="3">
    <source>
        <dbReference type="Proteomes" id="UP000078541"/>
    </source>
</evidence>
<name>A0A195FET7_9HYME</name>
<feature type="region of interest" description="Disordered" evidence="1">
    <location>
        <begin position="1423"/>
        <end position="1446"/>
    </location>
</feature>
<feature type="region of interest" description="Disordered" evidence="1">
    <location>
        <begin position="773"/>
        <end position="805"/>
    </location>
</feature>
<keyword evidence="3" id="KW-1185">Reference proteome</keyword>
<dbReference type="STRING" id="34720.A0A195FET7"/>